<accession>A0A0V8RSR1</accession>
<keyword evidence="3" id="KW-0547">Nucleotide-binding</keyword>
<sequence length="274" mass="28870">MTTTDNPTTAGASFAEATAVVRLDNLHVAWDTDLILHGISLDIPAGQTVAITGSNGSGKSTTLKALLGTAPITSGDAQLFGHSISTRRRVPWNKIGYVPQRISSGGAISASAIEVVRSGLLGPRRLWALPGDTAKALAALERVGMAHRAHSPLNILSGGQAQRVLIARALVRRPELLIMDEPMAGIDATSRARLAQIVAEAKAEGTTILIVLHELGELGPLLDRELHINAGHVSYDGPPHIEDDHEQHHGGGDHCHPETETRPVTVDHGLVSGI</sequence>
<feature type="region of interest" description="Disordered" evidence="5">
    <location>
        <begin position="239"/>
        <end position="274"/>
    </location>
</feature>
<dbReference type="SMART" id="SM00382">
    <property type="entry name" value="AAA"/>
    <property type="match status" value="1"/>
</dbReference>
<feature type="compositionally biased region" description="Basic and acidic residues" evidence="5">
    <location>
        <begin position="239"/>
        <end position="261"/>
    </location>
</feature>
<dbReference type="EMBL" id="LLVT01000002">
    <property type="protein sequence ID" value="KSW11026.1"/>
    <property type="molecule type" value="Genomic_DNA"/>
</dbReference>
<dbReference type="SUPFAM" id="SSF52540">
    <property type="entry name" value="P-loop containing nucleoside triphosphate hydrolases"/>
    <property type="match status" value="1"/>
</dbReference>
<evidence type="ECO:0000313" key="7">
    <source>
        <dbReference type="EMBL" id="KSW11026.1"/>
    </source>
</evidence>
<organism evidence="7 8">
    <name type="scientific">Schaalia odontolytica</name>
    <dbReference type="NCBI Taxonomy" id="1660"/>
    <lineage>
        <taxon>Bacteria</taxon>
        <taxon>Bacillati</taxon>
        <taxon>Actinomycetota</taxon>
        <taxon>Actinomycetes</taxon>
        <taxon>Actinomycetales</taxon>
        <taxon>Actinomycetaceae</taxon>
        <taxon>Schaalia</taxon>
    </lineage>
</organism>
<evidence type="ECO:0000256" key="5">
    <source>
        <dbReference type="SAM" id="MobiDB-lite"/>
    </source>
</evidence>
<dbReference type="InterPro" id="IPR003593">
    <property type="entry name" value="AAA+_ATPase"/>
</dbReference>
<dbReference type="PANTHER" id="PTHR42734:SF5">
    <property type="entry name" value="IRON TRANSPORT SYSTEM ATP-BINDING PROTEIN HI_0361-RELATED"/>
    <property type="match status" value="1"/>
</dbReference>
<dbReference type="GO" id="GO:0005524">
    <property type="term" value="F:ATP binding"/>
    <property type="evidence" value="ECO:0007669"/>
    <property type="project" value="UniProtKB-KW"/>
</dbReference>
<dbReference type="Proteomes" id="UP000054686">
    <property type="component" value="Unassembled WGS sequence"/>
</dbReference>
<evidence type="ECO:0000313" key="8">
    <source>
        <dbReference type="Proteomes" id="UP000054686"/>
    </source>
</evidence>
<evidence type="ECO:0000256" key="2">
    <source>
        <dbReference type="ARBA" id="ARBA00022448"/>
    </source>
</evidence>
<dbReference type="InterPro" id="IPR017871">
    <property type="entry name" value="ABC_transporter-like_CS"/>
</dbReference>
<comment type="caution">
    <text evidence="7">The sequence shown here is derived from an EMBL/GenBank/DDBJ whole genome shotgun (WGS) entry which is preliminary data.</text>
</comment>
<dbReference type="GO" id="GO:0016887">
    <property type="term" value="F:ATP hydrolysis activity"/>
    <property type="evidence" value="ECO:0007669"/>
    <property type="project" value="InterPro"/>
</dbReference>
<dbReference type="AlphaFoldDB" id="A0A0V8RSR1"/>
<dbReference type="InterPro" id="IPR050153">
    <property type="entry name" value="Metal_Ion_Import_ABC"/>
</dbReference>
<dbReference type="Pfam" id="PF00005">
    <property type="entry name" value="ABC_tran"/>
    <property type="match status" value="1"/>
</dbReference>
<keyword evidence="4 7" id="KW-0067">ATP-binding</keyword>
<dbReference type="PROSITE" id="PS50893">
    <property type="entry name" value="ABC_TRANSPORTER_2"/>
    <property type="match status" value="1"/>
</dbReference>
<keyword evidence="2" id="KW-0813">Transport</keyword>
<evidence type="ECO:0000256" key="4">
    <source>
        <dbReference type="ARBA" id="ARBA00022840"/>
    </source>
</evidence>
<dbReference type="InterPro" id="IPR027417">
    <property type="entry name" value="P-loop_NTPase"/>
</dbReference>
<comment type="similarity">
    <text evidence="1">Belongs to the ABC transporter superfamily.</text>
</comment>
<feature type="domain" description="ABC transporter" evidence="6">
    <location>
        <begin position="21"/>
        <end position="255"/>
    </location>
</feature>
<dbReference type="OrthoDB" id="5296765at2"/>
<dbReference type="InterPro" id="IPR003439">
    <property type="entry name" value="ABC_transporter-like_ATP-bd"/>
</dbReference>
<dbReference type="PROSITE" id="PS00211">
    <property type="entry name" value="ABC_TRANSPORTER_1"/>
    <property type="match status" value="1"/>
</dbReference>
<evidence type="ECO:0000259" key="6">
    <source>
        <dbReference type="PROSITE" id="PS50893"/>
    </source>
</evidence>
<gene>
    <name evidence="7" type="ORF">APY09_06030</name>
</gene>
<proteinExistence type="inferred from homology"/>
<dbReference type="Gene3D" id="3.40.50.300">
    <property type="entry name" value="P-loop containing nucleotide triphosphate hydrolases"/>
    <property type="match status" value="1"/>
</dbReference>
<evidence type="ECO:0000256" key="3">
    <source>
        <dbReference type="ARBA" id="ARBA00022741"/>
    </source>
</evidence>
<protein>
    <submittedName>
        <fullName evidence="7">ABC transporter ATP-binding protein</fullName>
    </submittedName>
</protein>
<name>A0A0V8RSR1_9ACTO</name>
<dbReference type="PANTHER" id="PTHR42734">
    <property type="entry name" value="METAL TRANSPORT SYSTEM ATP-BINDING PROTEIN TM_0124-RELATED"/>
    <property type="match status" value="1"/>
</dbReference>
<evidence type="ECO:0000256" key="1">
    <source>
        <dbReference type="ARBA" id="ARBA00005417"/>
    </source>
</evidence>
<reference evidence="7 8" key="1">
    <citation type="submission" date="2015-10" db="EMBL/GenBank/DDBJ databases">
        <title>Draft Genome of Actinomyces odontolyticus subsp. actinosynbacter strain XH001.</title>
        <authorList>
            <person name="Mclean J.S."/>
            <person name="He X."/>
        </authorList>
    </citation>
    <scope>NUCLEOTIDE SEQUENCE [LARGE SCALE GENOMIC DNA]</scope>
    <source>
        <strain evidence="7 8">XH001</strain>
    </source>
</reference>
<dbReference type="RefSeq" id="WP_060566719.1">
    <property type="nucleotide sequence ID" value="NZ_CP040006.1"/>
</dbReference>